<protein>
    <recommendedName>
        <fullName evidence="3">Thiol-disulfide oxidoreductase</fullName>
    </recommendedName>
</protein>
<dbReference type="EMBL" id="VGLS01000097">
    <property type="protein sequence ID" value="MBM3223120.1"/>
    <property type="molecule type" value="Genomic_DNA"/>
</dbReference>
<dbReference type="AlphaFoldDB" id="A0A937W0S7"/>
<dbReference type="Proteomes" id="UP000712673">
    <property type="component" value="Unassembled WGS sequence"/>
</dbReference>
<name>A0A937W0S7_UNCTE</name>
<reference evidence="1" key="1">
    <citation type="submission" date="2019-03" db="EMBL/GenBank/DDBJ databases">
        <title>Lake Tanganyika Metagenome-Assembled Genomes (MAGs).</title>
        <authorList>
            <person name="Tran P."/>
        </authorList>
    </citation>
    <scope>NUCLEOTIDE SEQUENCE</scope>
    <source>
        <strain evidence="1">K_DeepCast_65m_m2_066</strain>
    </source>
</reference>
<sequence>MTASSLASRRLDVPNSFAAIQAYYEERGWTDGLPVVPATEDLVWEMLGAFASNPAYNLGIIQPRNAPVTLEKIAVNAVMAGCRPEHFPVVVAAVRAILQPEFNVAGCQATTGGAAPVLIINGPLATQLQINGDAGCFGPGYRANAAIGRAVRLVIRNMAGLIPGEMDKATLSTPGRYSFCFAENEARSPWEPRHVELGYPASTSTVTISAVRAVYPVMETTVPTGDQVLQTLVESIKAVGFANYYQIGTGAQITLILCPEHAAEIAAAGLTKPAIREYIYQQARMPMHRLKGVAHYGNRNWPAWVDEENPNTMVPVARCAEDIVVVVAGGDGRHSAWLAGWGVTRVVTQEISTSL</sequence>
<gene>
    <name evidence="1" type="ORF">FJZ47_04860</name>
</gene>
<evidence type="ECO:0008006" key="3">
    <source>
        <dbReference type="Google" id="ProtNLM"/>
    </source>
</evidence>
<evidence type="ECO:0000313" key="1">
    <source>
        <dbReference type="EMBL" id="MBM3223120.1"/>
    </source>
</evidence>
<evidence type="ECO:0000313" key="2">
    <source>
        <dbReference type="Proteomes" id="UP000712673"/>
    </source>
</evidence>
<comment type="caution">
    <text evidence="1">The sequence shown here is derived from an EMBL/GenBank/DDBJ whole genome shotgun (WGS) entry which is preliminary data.</text>
</comment>
<organism evidence="1 2">
    <name type="scientific">Tectimicrobiota bacterium</name>
    <dbReference type="NCBI Taxonomy" id="2528274"/>
    <lineage>
        <taxon>Bacteria</taxon>
        <taxon>Pseudomonadati</taxon>
        <taxon>Nitrospinota/Tectimicrobiota group</taxon>
        <taxon>Candidatus Tectimicrobiota</taxon>
    </lineage>
</organism>
<accession>A0A937W0S7</accession>
<proteinExistence type="predicted"/>